<dbReference type="EMBL" id="KN837231">
    <property type="protein sequence ID" value="KIJ32168.1"/>
    <property type="molecule type" value="Genomic_DNA"/>
</dbReference>
<feature type="compositionally biased region" description="Low complexity" evidence="7">
    <location>
        <begin position="303"/>
        <end position="313"/>
    </location>
</feature>
<keyword evidence="6" id="KW-0460">Magnesium</keyword>
<dbReference type="OrthoDB" id="31113at2759"/>
<dbReference type="PRINTS" id="PR00853">
    <property type="entry name" value="XPGRADSUPER"/>
</dbReference>
<feature type="compositionally biased region" description="Low complexity" evidence="7">
    <location>
        <begin position="338"/>
        <end position="357"/>
    </location>
</feature>
<dbReference type="SUPFAM" id="SSF88723">
    <property type="entry name" value="PIN domain-like"/>
    <property type="match status" value="1"/>
</dbReference>
<dbReference type="Pfam" id="PF00867">
    <property type="entry name" value="XPG_I"/>
    <property type="match status" value="1"/>
</dbReference>
<dbReference type="InterPro" id="IPR008918">
    <property type="entry name" value="HhH2"/>
</dbReference>
<gene>
    <name evidence="10" type="ORF">M422DRAFT_35967</name>
</gene>
<organism evidence="10 11">
    <name type="scientific">Sphaerobolus stellatus (strain SS14)</name>
    <dbReference type="NCBI Taxonomy" id="990650"/>
    <lineage>
        <taxon>Eukaryota</taxon>
        <taxon>Fungi</taxon>
        <taxon>Dikarya</taxon>
        <taxon>Basidiomycota</taxon>
        <taxon>Agaricomycotina</taxon>
        <taxon>Agaricomycetes</taxon>
        <taxon>Phallomycetidae</taxon>
        <taxon>Geastrales</taxon>
        <taxon>Sphaerobolaceae</taxon>
        <taxon>Sphaerobolus</taxon>
    </lineage>
</organism>
<dbReference type="Gene3D" id="1.10.150.20">
    <property type="entry name" value="5' to 3' exonuclease, C-terminal subdomain"/>
    <property type="match status" value="1"/>
</dbReference>
<dbReference type="Gene3D" id="3.40.50.1010">
    <property type="entry name" value="5'-nuclease"/>
    <property type="match status" value="2"/>
</dbReference>
<feature type="compositionally biased region" description="Basic and acidic residues" evidence="7">
    <location>
        <begin position="370"/>
        <end position="381"/>
    </location>
</feature>
<dbReference type="GO" id="GO:0005634">
    <property type="term" value="C:nucleus"/>
    <property type="evidence" value="ECO:0007669"/>
    <property type="project" value="TreeGrafter"/>
</dbReference>
<evidence type="ECO:0000256" key="4">
    <source>
        <dbReference type="ARBA" id="ARBA00022759"/>
    </source>
</evidence>
<evidence type="ECO:0000256" key="3">
    <source>
        <dbReference type="ARBA" id="ARBA00022723"/>
    </source>
</evidence>
<dbReference type="SUPFAM" id="SSF47807">
    <property type="entry name" value="5' to 3' exonuclease, C-terminal subdomain"/>
    <property type="match status" value="1"/>
</dbReference>
<keyword evidence="5" id="KW-0378">Hydrolase</keyword>
<dbReference type="SMART" id="SM00279">
    <property type="entry name" value="HhH2"/>
    <property type="match status" value="1"/>
</dbReference>
<dbReference type="Proteomes" id="UP000054279">
    <property type="component" value="Unassembled WGS sequence"/>
</dbReference>
<feature type="compositionally biased region" description="Pro residues" evidence="7">
    <location>
        <begin position="259"/>
        <end position="274"/>
    </location>
</feature>
<accession>A0A0C9TPX3</accession>
<protein>
    <recommendedName>
        <fullName evidence="12">PIN domain-like protein</fullName>
    </recommendedName>
</protein>
<comment type="cofactor">
    <cofactor evidence="1">
        <name>Mg(2+)</name>
        <dbReference type="ChEBI" id="CHEBI:18420"/>
    </cofactor>
</comment>
<dbReference type="PANTHER" id="PTHR11081">
    <property type="entry name" value="FLAP ENDONUCLEASE FAMILY MEMBER"/>
    <property type="match status" value="1"/>
</dbReference>
<dbReference type="InterPro" id="IPR029060">
    <property type="entry name" value="PIN-like_dom_sf"/>
</dbReference>
<dbReference type="GO" id="GO:0017108">
    <property type="term" value="F:5'-flap endonuclease activity"/>
    <property type="evidence" value="ECO:0007669"/>
    <property type="project" value="TreeGrafter"/>
</dbReference>
<evidence type="ECO:0000259" key="9">
    <source>
        <dbReference type="SMART" id="SM00485"/>
    </source>
</evidence>
<dbReference type="InterPro" id="IPR006084">
    <property type="entry name" value="XPG/Rad2"/>
</dbReference>
<evidence type="ECO:0000256" key="1">
    <source>
        <dbReference type="ARBA" id="ARBA00001946"/>
    </source>
</evidence>
<dbReference type="SMART" id="SM00484">
    <property type="entry name" value="XPGI"/>
    <property type="match status" value="1"/>
</dbReference>
<dbReference type="HOGENOM" id="CLU_021984_0_0_1"/>
<dbReference type="InterPro" id="IPR006085">
    <property type="entry name" value="XPG_DNA_repair_N"/>
</dbReference>
<evidence type="ECO:0000256" key="5">
    <source>
        <dbReference type="ARBA" id="ARBA00022801"/>
    </source>
</evidence>
<dbReference type="AlphaFoldDB" id="A0A0C9TPX3"/>
<keyword evidence="11" id="KW-1185">Reference proteome</keyword>
<evidence type="ECO:0000259" key="8">
    <source>
        <dbReference type="SMART" id="SM00484"/>
    </source>
</evidence>
<feature type="domain" description="XPG N-terminal" evidence="9">
    <location>
        <begin position="1"/>
        <end position="100"/>
    </location>
</feature>
<keyword evidence="3" id="KW-0479">Metal-binding</keyword>
<feature type="compositionally biased region" description="Low complexity" evidence="7">
    <location>
        <begin position="207"/>
        <end position="238"/>
    </location>
</feature>
<evidence type="ECO:0008006" key="12">
    <source>
        <dbReference type="Google" id="ProtNLM"/>
    </source>
</evidence>
<evidence type="ECO:0000313" key="10">
    <source>
        <dbReference type="EMBL" id="KIJ32168.1"/>
    </source>
</evidence>
<dbReference type="GO" id="GO:0003677">
    <property type="term" value="F:DNA binding"/>
    <property type="evidence" value="ECO:0007669"/>
    <property type="project" value="InterPro"/>
</dbReference>
<dbReference type="InterPro" id="IPR006086">
    <property type="entry name" value="XPG-I_dom"/>
</dbReference>
<dbReference type="GO" id="GO:0005737">
    <property type="term" value="C:cytoplasm"/>
    <property type="evidence" value="ECO:0007669"/>
    <property type="project" value="TreeGrafter"/>
</dbReference>
<dbReference type="GO" id="GO:0046872">
    <property type="term" value="F:metal ion binding"/>
    <property type="evidence" value="ECO:0007669"/>
    <property type="project" value="UniProtKB-KW"/>
</dbReference>
<feature type="region of interest" description="Disordered" evidence="7">
    <location>
        <begin position="190"/>
        <end position="382"/>
    </location>
</feature>
<keyword evidence="4" id="KW-0255">Endonuclease</keyword>
<dbReference type="GO" id="GO:0006281">
    <property type="term" value="P:DNA repair"/>
    <property type="evidence" value="ECO:0007669"/>
    <property type="project" value="UniProtKB-ARBA"/>
</dbReference>
<proteinExistence type="predicted"/>
<dbReference type="GO" id="GO:0008409">
    <property type="term" value="F:5'-3' exonuclease activity"/>
    <property type="evidence" value="ECO:0007669"/>
    <property type="project" value="TreeGrafter"/>
</dbReference>
<feature type="domain" description="XPG-I" evidence="8">
    <location>
        <begin position="601"/>
        <end position="671"/>
    </location>
</feature>
<dbReference type="InterPro" id="IPR036279">
    <property type="entry name" value="5-3_exonuclease_C_sf"/>
</dbReference>
<evidence type="ECO:0000256" key="2">
    <source>
        <dbReference type="ARBA" id="ARBA00022722"/>
    </source>
</evidence>
<dbReference type="PANTHER" id="PTHR11081:SF9">
    <property type="entry name" value="FLAP ENDONUCLEASE 1"/>
    <property type="match status" value="1"/>
</dbReference>
<feature type="region of interest" description="Disordered" evidence="7">
    <location>
        <begin position="146"/>
        <end position="175"/>
    </location>
</feature>
<evidence type="ECO:0000256" key="6">
    <source>
        <dbReference type="ARBA" id="ARBA00022842"/>
    </source>
</evidence>
<reference evidence="10 11" key="1">
    <citation type="submission" date="2014-06" db="EMBL/GenBank/DDBJ databases">
        <title>Evolutionary Origins and Diversification of the Mycorrhizal Mutualists.</title>
        <authorList>
            <consortium name="DOE Joint Genome Institute"/>
            <consortium name="Mycorrhizal Genomics Consortium"/>
            <person name="Kohler A."/>
            <person name="Kuo A."/>
            <person name="Nagy L.G."/>
            <person name="Floudas D."/>
            <person name="Copeland A."/>
            <person name="Barry K.W."/>
            <person name="Cichocki N."/>
            <person name="Veneault-Fourrey C."/>
            <person name="LaButti K."/>
            <person name="Lindquist E.A."/>
            <person name="Lipzen A."/>
            <person name="Lundell T."/>
            <person name="Morin E."/>
            <person name="Murat C."/>
            <person name="Riley R."/>
            <person name="Ohm R."/>
            <person name="Sun H."/>
            <person name="Tunlid A."/>
            <person name="Henrissat B."/>
            <person name="Grigoriev I.V."/>
            <person name="Hibbett D.S."/>
            <person name="Martin F."/>
        </authorList>
    </citation>
    <scope>NUCLEOTIDE SEQUENCE [LARGE SCALE GENOMIC DNA]</scope>
    <source>
        <strain evidence="10 11">SS14</strain>
    </source>
</reference>
<evidence type="ECO:0000313" key="11">
    <source>
        <dbReference type="Proteomes" id="UP000054279"/>
    </source>
</evidence>
<keyword evidence="2" id="KW-0540">Nuclease</keyword>
<dbReference type="Pfam" id="PF00752">
    <property type="entry name" value="XPG_N"/>
    <property type="match status" value="1"/>
</dbReference>
<dbReference type="SMART" id="SM00485">
    <property type="entry name" value="XPGN"/>
    <property type="match status" value="1"/>
</dbReference>
<sequence>MGVLGLTPFLQKYCPQTIKELPHRLQSLSGTTIAIDGTLITQRLHFAQIPSANRHVLGWYKLIRELREAGVNAICVFDGHKRSAAKQQETDRRRRMQRMHVAREAMELERLNRLRHLTTLLKQYQSLPDRQKDHSTKVLRNLIRKAQHFSPQSSPNKAFEQPDEPIHEIPPLDDAKDLDVNASLNMLTIKHKDTPQADQEETPVLQDPTDSVSTSPEPSPPSTSTEPSLTSTSHPLPSRIDSPEKLADVRSLPSEKEPVPVPPSTSTRPSPPSLPSLLGSPEEFPDVEPSPSEEKVPVPTPPSTSHSLPSLLDLPKELPDAGALPSEKEPETAPPAPSTSTKSSLSSTSHPLPSLLDSPDKLPDAGSLPSKEKTIPVEKSSETLSNRLPEVYVSEDIDTPVAVATPVSEFSPEQIEEWENAFYTKLEEFFEIPKCSFIDSLGTVSARQPYATQVSSRFEVEEGEEGEEDVAMIAEVKPLSQEEDDVIQGLVSLFQNYEHSIPTLLSQPIIEPAPVVDSIENPDGLRAQYAMSKHQIQLTMEEGHLWEALANDKAQASFDAEDAEEKLGGLAQRSENLTKSYENRNNLPTTQTYEESKTILRALGVPCIEAAEPFEAEAVAASLVRHGLADFVASEDTDVLIYEAPLLRNITSRNSPLMLYSATEIREALQLDQPSYIDFAVLLGTDFSQRIKNLGPHRAIKLIQQHGKIETLLEKEKKFVPRIPQEAYLDQVQIARQVFSTLPPVPSESLEQKESDEAHVIALLDRFGVYRAAMVDWDHSTALEGNYFNDNPFQSSVS</sequence>
<feature type="compositionally biased region" description="Low complexity" evidence="7">
    <location>
        <begin position="275"/>
        <end position="290"/>
    </location>
</feature>
<evidence type="ECO:0000256" key="7">
    <source>
        <dbReference type="SAM" id="MobiDB-lite"/>
    </source>
</evidence>
<name>A0A0C9TPX3_SPHS4</name>
<feature type="compositionally biased region" description="Basic and acidic residues" evidence="7">
    <location>
        <begin position="241"/>
        <end position="258"/>
    </location>
</feature>